<reference evidence="1 2" key="1">
    <citation type="submission" date="2020-04" db="EMBL/GenBank/DDBJ databases">
        <title>Genome sequence for Sphingorhabdus sp. strain M1.</title>
        <authorList>
            <person name="Park S.-J."/>
        </authorList>
    </citation>
    <scope>NUCLEOTIDE SEQUENCE [LARGE SCALE GENOMIC DNA]</scope>
    <source>
        <strain evidence="1 2">JK6</strain>
    </source>
</reference>
<dbReference type="RefSeq" id="WP_168820591.1">
    <property type="nucleotide sequence ID" value="NZ_CP051217.1"/>
</dbReference>
<proteinExistence type="predicted"/>
<name>A0A6H2DQU1_9SPHN</name>
<gene>
    <name evidence="1" type="ORF">HF685_14465</name>
</gene>
<accession>A0A6H2DQU1</accession>
<keyword evidence="2" id="KW-1185">Reference proteome</keyword>
<evidence type="ECO:0000313" key="1">
    <source>
        <dbReference type="EMBL" id="QJB70325.1"/>
    </source>
</evidence>
<dbReference type="AlphaFoldDB" id="A0A6H2DQU1"/>
<dbReference type="KEGG" id="phao:HF685_14465"/>
<sequence>MAAFFLTPGNASAELSSDPLSNVIYLSAEQMIVNANKLVAVDADGCLKNDRADEIIVCGAFDANRRHRLPFPELIERGQRISEPIPQGDAQYVNTGRCYIDASERKCFKGLHIVSVGFGGAGGGVSGPAGRLWKVIDPGVPDEDYVKRAQISKVKSTE</sequence>
<evidence type="ECO:0000313" key="2">
    <source>
        <dbReference type="Proteomes" id="UP000501600"/>
    </source>
</evidence>
<dbReference type="EMBL" id="CP051217">
    <property type="protein sequence ID" value="QJB70325.1"/>
    <property type="molecule type" value="Genomic_DNA"/>
</dbReference>
<protein>
    <submittedName>
        <fullName evidence="1">Uncharacterized protein</fullName>
    </submittedName>
</protein>
<dbReference type="Proteomes" id="UP000501600">
    <property type="component" value="Chromosome"/>
</dbReference>
<organism evidence="1 2">
    <name type="scientific">Parasphingorhabdus halotolerans</name>
    <dbReference type="NCBI Taxonomy" id="2725558"/>
    <lineage>
        <taxon>Bacteria</taxon>
        <taxon>Pseudomonadati</taxon>
        <taxon>Pseudomonadota</taxon>
        <taxon>Alphaproteobacteria</taxon>
        <taxon>Sphingomonadales</taxon>
        <taxon>Sphingomonadaceae</taxon>
        <taxon>Parasphingorhabdus</taxon>
    </lineage>
</organism>